<dbReference type="RefSeq" id="WP_183509541.1">
    <property type="nucleotide sequence ID" value="NZ_BSPG01000066.1"/>
</dbReference>
<dbReference type="EMBL" id="JACIDN010000009">
    <property type="protein sequence ID" value="MBB3904955.1"/>
    <property type="molecule type" value="Genomic_DNA"/>
</dbReference>
<keyword evidence="1" id="KW-0732">Signal</keyword>
<keyword evidence="5" id="KW-1185">Reference proteome</keyword>
<evidence type="ECO:0000256" key="1">
    <source>
        <dbReference type="SAM" id="SignalP"/>
    </source>
</evidence>
<feature type="signal peptide" evidence="1">
    <location>
        <begin position="1"/>
        <end position="30"/>
    </location>
</feature>
<dbReference type="PANTHER" id="PTHR36573:SF1">
    <property type="entry name" value="INTERMEMBRANE PHOSPHOLIPID TRANSPORT SYSTEM BINDING PROTEIN MLAC"/>
    <property type="match status" value="1"/>
</dbReference>
<dbReference type="Gene3D" id="3.10.450.710">
    <property type="entry name" value="Tgt2/MlaC"/>
    <property type="match status" value="1"/>
</dbReference>
<dbReference type="InterPro" id="IPR006311">
    <property type="entry name" value="TAT_signal"/>
</dbReference>
<dbReference type="InterPro" id="IPR042245">
    <property type="entry name" value="Tgt2/MlaC_sf"/>
</dbReference>
<accession>A0A7W6F8Z7</accession>
<name>A0A7W6F8Z7_9HYPH</name>
<dbReference type="Proteomes" id="UP000517759">
    <property type="component" value="Unassembled WGS sequence"/>
</dbReference>
<reference evidence="2" key="1">
    <citation type="journal article" date="2014" name="Int. J. Syst. Evol. Microbiol.">
        <title>Complete genome of a new Firmicutes species belonging to the dominant human colonic microbiota ('Ruminococcus bicirculans') reveals two chromosomes and a selective capacity to utilize plant glucans.</title>
        <authorList>
            <consortium name="NISC Comparative Sequencing Program"/>
            <person name="Wegmann U."/>
            <person name="Louis P."/>
            <person name="Goesmann A."/>
            <person name="Henrissat B."/>
            <person name="Duncan S.H."/>
            <person name="Flint H.J."/>
        </authorList>
    </citation>
    <scope>NUCLEOTIDE SEQUENCE</scope>
    <source>
        <strain evidence="2">NBRC 107710</strain>
    </source>
</reference>
<dbReference type="Proteomes" id="UP001156881">
    <property type="component" value="Unassembled WGS sequence"/>
</dbReference>
<feature type="chain" id="PRO_5030903126" evidence="1">
    <location>
        <begin position="31"/>
        <end position="209"/>
    </location>
</feature>
<sequence length="209" mass="22354">MRLTRRSLSSLALLAAGLFALGGMPESARAEEDPAVAAVTKLYGKVEEALKNGSSDLKSRIEVIGPTFKEVFDTSAMVPVAVGPKWKTFKPEQQSAVTDTFTTYFTTLYANRLSQAAGGKFDIKPGTDARGGNKIVHTKITTKDGDDTDVDYVVNPGNKIQDVLLNGNVSEVASMRAGFNDPLKKGGADALVKYLNERTEGMLAAKPKP</sequence>
<reference evidence="2" key="4">
    <citation type="submission" date="2023-01" db="EMBL/GenBank/DDBJ databases">
        <title>Draft genome sequence of Methylobacterium brachythecii strain NBRC 107710.</title>
        <authorList>
            <person name="Sun Q."/>
            <person name="Mori K."/>
        </authorList>
    </citation>
    <scope>NUCLEOTIDE SEQUENCE</scope>
    <source>
        <strain evidence="2">NBRC 107710</strain>
    </source>
</reference>
<organism evidence="3 4">
    <name type="scientific">Methylobacterium brachythecii</name>
    <dbReference type="NCBI Taxonomy" id="1176177"/>
    <lineage>
        <taxon>Bacteria</taxon>
        <taxon>Pseudomonadati</taxon>
        <taxon>Pseudomonadota</taxon>
        <taxon>Alphaproteobacteria</taxon>
        <taxon>Hyphomicrobiales</taxon>
        <taxon>Methylobacteriaceae</taxon>
        <taxon>Methylobacterium</taxon>
    </lineage>
</organism>
<evidence type="ECO:0000313" key="3">
    <source>
        <dbReference type="EMBL" id="MBB3904955.1"/>
    </source>
</evidence>
<dbReference type="Pfam" id="PF05494">
    <property type="entry name" value="MlaC"/>
    <property type="match status" value="1"/>
</dbReference>
<gene>
    <name evidence="2" type="ORF">GCM10007884_49950</name>
    <name evidence="3" type="ORF">GGR33_004481</name>
</gene>
<dbReference type="EMBL" id="BSPG01000066">
    <property type="protein sequence ID" value="GLS46995.1"/>
    <property type="molecule type" value="Genomic_DNA"/>
</dbReference>
<protein>
    <submittedName>
        <fullName evidence="3">Phospholipid transport system substrate-binding protein</fullName>
    </submittedName>
</protein>
<evidence type="ECO:0000313" key="2">
    <source>
        <dbReference type="EMBL" id="GLS46995.1"/>
    </source>
</evidence>
<evidence type="ECO:0000313" key="4">
    <source>
        <dbReference type="Proteomes" id="UP000517759"/>
    </source>
</evidence>
<comment type="caution">
    <text evidence="3">The sequence shown here is derived from an EMBL/GenBank/DDBJ whole genome shotgun (WGS) entry which is preliminary data.</text>
</comment>
<reference evidence="3 4" key="3">
    <citation type="submission" date="2020-08" db="EMBL/GenBank/DDBJ databases">
        <title>Genomic Encyclopedia of Type Strains, Phase IV (KMG-IV): sequencing the most valuable type-strain genomes for metagenomic binning, comparative biology and taxonomic classification.</title>
        <authorList>
            <person name="Goeker M."/>
        </authorList>
    </citation>
    <scope>NUCLEOTIDE SEQUENCE [LARGE SCALE GENOMIC DNA]</scope>
    <source>
        <strain evidence="3 4">DSM 24105</strain>
    </source>
</reference>
<dbReference type="InterPro" id="IPR008869">
    <property type="entry name" value="MlaC/ttg2D"/>
</dbReference>
<dbReference type="PANTHER" id="PTHR36573">
    <property type="entry name" value="INTERMEMBRANE PHOSPHOLIPID TRANSPORT SYSTEM BINDING PROTEIN MLAC"/>
    <property type="match status" value="1"/>
</dbReference>
<dbReference type="AlphaFoldDB" id="A0A7W6F8Z7"/>
<reference evidence="5" key="2">
    <citation type="journal article" date="2019" name="Int. J. Syst. Evol. Microbiol.">
        <title>The Global Catalogue of Microorganisms (GCM) 10K type strain sequencing project: providing services to taxonomists for standard genome sequencing and annotation.</title>
        <authorList>
            <consortium name="The Broad Institute Genomics Platform"/>
            <consortium name="The Broad Institute Genome Sequencing Center for Infectious Disease"/>
            <person name="Wu L."/>
            <person name="Ma J."/>
        </authorList>
    </citation>
    <scope>NUCLEOTIDE SEQUENCE [LARGE SCALE GENOMIC DNA]</scope>
    <source>
        <strain evidence="5">NBRC 107710</strain>
    </source>
</reference>
<evidence type="ECO:0000313" key="5">
    <source>
        <dbReference type="Proteomes" id="UP001156881"/>
    </source>
</evidence>
<proteinExistence type="predicted"/>
<dbReference type="PROSITE" id="PS51318">
    <property type="entry name" value="TAT"/>
    <property type="match status" value="1"/>
</dbReference>